<dbReference type="Gene3D" id="2.60.40.650">
    <property type="match status" value="1"/>
</dbReference>
<dbReference type="GO" id="GO:0003993">
    <property type="term" value="F:acid phosphatase activity"/>
    <property type="evidence" value="ECO:0007669"/>
    <property type="project" value="InterPro"/>
</dbReference>
<dbReference type="InterPro" id="IPR014756">
    <property type="entry name" value="Ig_E-set"/>
</dbReference>
<feature type="domain" description="Thioredoxin" evidence="4">
    <location>
        <begin position="579"/>
        <end position="717"/>
    </location>
</feature>
<dbReference type="EMBL" id="LBPX01000007">
    <property type="protein sequence ID" value="KKP67894.1"/>
    <property type="molecule type" value="Genomic_DNA"/>
</dbReference>
<dbReference type="PANTHER" id="PTHR42852">
    <property type="entry name" value="THIOL:DISULFIDE INTERCHANGE PROTEIN DSBE"/>
    <property type="match status" value="1"/>
</dbReference>
<gene>
    <name evidence="5" type="ORF">UR63_C0007G0004</name>
</gene>
<dbReference type="InterPro" id="IPR008969">
    <property type="entry name" value="CarboxyPept-like_regulatory"/>
</dbReference>
<name>A0A0G0BEN7_9BACT</name>
<dbReference type="GO" id="GO:0016209">
    <property type="term" value="F:antioxidant activity"/>
    <property type="evidence" value="ECO:0007669"/>
    <property type="project" value="InterPro"/>
</dbReference>
<dbReference type="InterPro" id="IPR000866">
    <property type="entry name" value="AhpC/TSA"/>
</dbReference>
<dbReference type="CDD" id="cd02966">
    <property type="entry name" value="TlpA_like_family"/>
    <property type="match status" value="1"/>
</dbReference>
<dbReference type="Gene3D" id="3.40.30.10">
    <property type="entry name" value="Glutaredoxin"/>
    <property type="match status" value="1"/>
</dbReference>
<dbReference type="InterPro" id="IPR003961">
    <property type="entry name" value="FN3_dom"/>
</dbReference>
<dbReference type="CDD" id="cd00063">
    <property type="entry name" value="FN3"/>
    <property type="match status" value="1"/>
</dbReference>
<feature type="domain" description="Fibronectin type-III" evidence="3">
    <location>
        <begin position="148"/>
        <end position="236"/>
    </location>
</feature>
<evidence type="ECO:0000313" key="5">
    <source>
        <dbReference type="EMBL" id="KKP67894.1"/>
    </source>
</evidence>
<dbReference type="SUPFAM" id="SSF49464">
    <property type="entry name" value="Carboxypeptidase regulatory domain-like"/>
    <property type="match status" value="1"/>
</dbReference>
<accession>A0A0G0BEN7</accession>
<dbReference type="InterPro" id="IPR013766">
    <property type="entry name" value="Thioredoxin_domain"/>
</dbReference>
<dbReference type="PATRIC" id="fig|1618485.3.peg.207"/>
<dbReference type="Proteomes" id="UP000034127">
    <property type="component" value="Unassembled WGS sequence"/>
</dbReference>
<dbReference type="Pfam" id="PF00578">
    <property type="entry name" value="AhpC-TSA"/>
    <property type="match status" value="1"/>
</dbReference>
<dbReference type="GO" id="GO:0046872">
    <property type="term" value="F:metal ion binding"/>
    <property type="evidence" value="ECO:0007669"/>
    <property type="project" value="InterPro"/>
</dbReference>
<dbReference type="SMART" id="SM00060">
    <property type="entry name" value="FN3"/>
    <property type="match status" value="1"/>
</dbReference>
<proteinExistence type="predicted"/>
<dbReference type="InterPro" id="IPR050553">
    <property type="entry name" value="Thioredoxin_ResA/DsbE_sf"/>
</dbReference>
<feature type="region of interest" description="Disordered" evidence="1">
    <location>
        <begin position="170"/>
        <end position="191"/>
    </location>
</feature>
<dbReference type="Gene3D" id="2.60.40.380">
    <property type="entry name" value="Purple acid phosphatase-like, N-terminal"/>
    <property type="match status" value="1"/>
</dbReference>
<protein>
    <submittedName>
        <fullName evidence="5">Fibronectin type III domain protein</fullName>
    </submittedName>
</protein>
<feature type="signal peptide" evidence="2">
    <location>
        <begin position="1"/>
        <end position="22"/>
    </location>
</feature>
<dbReference type="PROSITE" id="PS51352">
    <property type="entry name" value="THIOREDOXIN_2"/>
    <property type="match status" value="1"/>
</dbReference>
<organism evidence="5 6">
    <name type="scientific">Candidatus Roizmanbacteria bacterium GW2011_GWC2_35_12</name>
    <dbReference type="NCBI Taxonomy" id="1618485"/>
    <lineage>
        <taxon>Bacteria</taxon>
        <taxon>Candidatus Roizmaniibacteriota</taxon>
    </lineage>
</organism>
<dbReference type="SUPFAM" id="SSF52833">
    <property type="entry name" value="Thioredoxin-like"/>
    <property type="match status" value="1"/>
</dbReference>
<evidence type="ECO:0000256" key="1">
    <source>
        <dbReference type="SAM" id="MobiDB-lite"/>
    </source>
</evidence>
<dbReference type="SUPFAM" id="SSF81296">
    <property type="entry name" value="E set domains"/>
    <property type="match status" value="1"/>
</dbReference>
<dbReference type="PANTHER" id="PTHR42852:SF13">
    <property type="entry name" value="PROTEIN DIPZ"/>
    <property type="match status" value="1"/>
</dbReference>
<evidence type="ECO:0000259" key="4">
    <source>
        <dbReference type="PROSITE" id="PS51352"/>
    </source>
</evidence>
<dbReference type="AlphaFoldDB" id="A0A0G0BEN7"/>
<dbReference type="InterPro" id="IPR008963">
    <property type="entry name" value="Purple_acid_Pase-like_N"/>
</dbReference>
<feature type="chain" id="PRO_5002531365" evidence="2">
    <location>
        <begin position="23"/>
        <end position="717"/>
    </location>
</feature>
<dbReference type="InterPro" id="IPR013783">
    <property type="entry name" value="Ig-like_fold"/>
</dbReference>
<comment type="caution">
    <text evidence="5">The sequence shown here is derived from an EMBL/GenBank/DDBJ whole genome shotgun (WGS) entry which is preliminary data.</text>
</comment>
<dbReference type="Gene3D" id="2.60.40.10">
    <property type="entry name" value="Immunoglobulins"/>
    <property type="match status" value="1"/>
</dbReference>
<dbReference type="SUPFAM" id="SSF49363">
    <property type="entry name" value="Purple acid phosphatase, N-terminal domain"/>
    <property type="match status" value="1"/>
</dbReference>
<sequence length="717" mass="77670">MTDFLLKLFLLFFLVFPLDVQAANSCTATVSPSSVMTSTVTNFNFSITNTGSNNITTVVINRPSDNFAMENYGVPGWNINANNSFAELTGGSISPGATFNFSYYATSGSSEASSSNWSVQANDGSGLVNCAGSLGTAIAGQADRTAPEISNITISDITNISATISWTTDESSTSNIDYGTTEDHGSNQSDATMTTAHSLSLTGLSTNTTYYYMISSTDSGGNTTQIDQNSFTTASIASPGVTTTIQTVTHTVTKTETKTEIKTNTKIIEIRDTLPPVVSVTTDFEKPFEQPPEISGRSSDASRIATVEYSIDGGENWLPVDEIMSPGKTSTEFRFVPAIFDDGNYEIKVRAIDGAGNQGFSKSQTLIIDRLPPLIGASLFTLGPLILYPDKNGAIVTTVGVEQKVTLSAAGGPVTIDLFANNTMYSLVKSVETGLWSGRIKFNSPGNYEIKYTAVDGGGNVTKNNLVSVIVVDTGQVIDKKNKTPIKNAKVSLYQKDSQTGEWYSWDGAPFNQASPQLTNDKGIYSYFLPQGQYYFRVGATEYEEIFSQIFDITIPTPINTNFFLTKKTFPIQFGWEKIEVSINIPETSQEKNNLNSLSGKIVTDFISLRGKPAVVTFLNSWSPSSIDQITILDSIFKKEGKRINFEGVAVQEKSSKIEVFAKRGGYEIPFLSDPDGTLAQKFSAINLPTHVFLDRKGTVLKILSGVLTEEDLLSNF</sequence>
<dbReference type="GO" id="GO:0016491">
    <property type="term" value="F:oxidoreductase activity"/>
    <property type="evidence" value="ECO:0007669"/>
    <property type="project" value="InterPro"/>
</dbReference>
<evidence type="ECO:0000256" key="2">
    <source>
        <dbReference type="SAM" id="SignalP"/>
    </source>
</evidence>
<dbReference type="InterPro" id="IPR036249">
    <property type="entry name" value="Thioredoxin-like_sf"/>
</dbReference>
<dbReference type="Gene3D" id="2.60.40.1120">
    <property type="entry name" value="Carboxypeptidase-like, regulatory domain"/>
    <property type="match status" value="1"/>
</dbReference>
<evidence type="ECO:0000259" key="3">
    <source>
        <dbReference type="PROSITE" id="PS50853"/>
    </source>
</evidence>
<dbReference type="PROSITE" id="PS50853">
    <property type="entry name" value="FN3"/>
    <property type="match status" value="1"/>
</dbReference>
<evidence type="ECO:0000313" key="6">
    <source>
        <dbReference type="Proteomes" id="UP000034127"/>
    </source>
</evidence>
<reference evidence="5 6" key="1">
    <citation type="journal article" date="2015" name="Nature">
        <title>rRNA introns, odd ribosomes, and small enigmatic genomes across a large radiation of phyla.</title>
        <authorList>
            <person name="Brown C.T."/>
            <person name="Hug L.A."/>
            <person name="Thomas B.C."/>
            <person name="Sharon I."/>
            <person name="Castelle C.J."/>
            <person name="Singh A."/>
            <person name="Wilkins M.J."/>
            <person name="Williams K.H."/>
            <person name="Banfield J.F."/>
        </authorList>
    </citation>
    <scope>NUCLEOTIDE SEQUENCE [LARGE SCALE GENOMIC DNA]</scope>
</reference>
<keyword evidence="2" id="KW-0732">Signal</keyword>